<dbReference type="InterPro" id="IPR027417">
    <property type="entry name" value="P-loop_NTPase"/>
</dbReference>
<dbReference type="CDD" id="cd18809">
    <property type="entry name" value="SF1_C_RecD"/>
    <property type="match status" value="1"/>
</dbReference>
<feature type="domain" description="TrwC relaxase" evidence="1">
    <location>
        <begin position="12"/>
        <end position="222"/>
    </location>
</feature>
<evidence type="ECO:0000313" key="2">
    <source>
        <dbReference type="EMBL" id="MBB5345124.1"/>
    </source>
</evidence>
<dbReference type="SUPFAM" id="SSF52540">
    <property type="entry name" value="P-loop containing nucleoside triphosphate hydrolases"/>
    <property type="match status" value="2"/>
</dbReference>
<dbReference type="Pfam" id="PF08751">
    <property type="entry name" value="TrwC"/>
    <property type="match status" value="1"/>
</dbReference>
<sequence length="836" mass="92808">MQEYESETGKTVSPVEHRAGWDATFSAPKSVSLTALVGGDDRVQEAHREAVTVALNELERYTHARMGGNRPAETTGQFVVAKFEHDTARPVDGYAAPQLHTHAVVFNMTERDNGQIRALQERGFFDSQSYATAIYQSHLTYQLRNLGYEIEPGRSGAPEIKGFTQEYLDASSPRRQQIVEAVARSGFSGPEAAQIAAHNTRDRKEILSAAEVMAAHRQIAAEFGNQADRVVAEAQGRRQKLAQEQPYDKRQRQAQAAMTFARDRSFEREAVHDERALFVDAIRRGMGQTTYPEVRANFEARVASGEFRVIAGEKHDTGRRFTTAETIKAEKEIIRKVLDGHNRAPQIMTIQQAIPLTESRPYLNRVQRDAVEHVLTSRDQVQGLHGRAGVGKTTTLAVVREGAERNGYEVEGFAPTSRAAQQLRDAGIRADTLQGFLARGNRQPADGTNRHLYLVDESSLSSTKQMREFLEKIGPQDRVLLIGDTRQHQSVDAGKPFEQLQHAGMRTAHLGQIVRQKDPELLKAVEHLSRGETKIGVEMLQQQGRVTEITDPQQRIEAIAKSYAARPENTLIVSPDNASRRQINQAVRRELQALGALDMENRSMRVLAPRSDMTGADRAWAARYQAGDVLHYTRGSKELGIGGGSYAQVVTANLKDNLLTVQKQNGEQVAYDPSRLRGISAYREIEREFAVGDRIQFTAPNRELLVANRDLGTLQQIDAGGRMIVRMDNDKEKTVAFDPREMRHFDHGYAVTSHSSQGLTAGRVLINVDTEVHPELINSRFAYVSVSRASHDAQIYTNSAASLAENLSHDVSKSAAVDFSQSLGRPVSEMALGQAL</sequence>
<dbReference type="EMBL" id="JACHDZ010000005">
    <property type="protein sequence ID" value="MBB5345124.1"/>
    <property type="molecule type" value="Genomic_DNA"/>
</dbReference>
<dbReference type="NCBIfam" id="NF041492">
    <property type="entry name" value="MobF"/>
    <property type="match status" value="1"/>
</dbReference>
<evidence type="ECO:0000259" key="1">
    <source>
        <dbReference type="Pfam" id="PF08751"/>
    </source>
</evidence>
<evidence type="ECO:0000313" key="3">
    <source>
        <dbReference type="Proteomes" id="UP000569092"/>
    </source>
</evidence>
<dbReference type="InterPro" id="IPR014059">
    <property type="entry name" value="TraI/TrwC_relax"/>
</dbReference>
<dbReference type="Pfam" id="PF13604">
    <property type="entry name" value="AAA_30"/>
    <property type="match status" value="1"/>
</dbReference>
<proteinExistence type="predicted"/>
<gene>
    <name evidence="2" type="ORF">HDF10_003115</name>
</gene>
<dbReference type="InterPro" id="IPR014862">
    <property type="entry name" value="TrwC"/>
</dbReference>
<accession>A0A7W8N4E0</accession>
<dbReference type="SUPFAM" id="SSF55464">
    <property type="entry name" value="Origin of replication-binding domain, RBD-like"/>
    <property type="match status" value="1"/>
</dbReference>
<dbReference type="Gene3D" id="3.40.50.300">
    <property type="entry name" value="P-loop containing nucleotide triphosphate hydrolases"/>
    <property type="match status" value="2"/>
</dbReference>
<protein>
    <submittedName>
        <fullName evidence="2">Conjugative relaxase-like TrwC/TraI family protein</fullName>
    </submittedName>
</protein>
<comment type="caution">
    <text evidence="2">The sequence shown here is derived from an EMBL/GenBank/DDBJ whole genome shotgun (WGS) entry which is preliminary data.</text>
</comment>
<dbReference type="NCBIfam" id="TIGR02686">
    <property type="entry name" value="relax_trwC"/>
    <property type="match status" value="1"/>
</dbReference>
<dbReference type="AlphaFoldDB" id="A0A7W8N4E0"/>
<reference evidence="2 3" key="1">
    <citation type="submission" date="2020-08" db="EMBL/GenBank/DDBJ databases">
        <title>Genomic Encyclopedia of Type Strains, Phase IV (KMG-V): Genome sequencing to study the core and pangenomes of soil and plant-associated prokaryotes.</title>
        <authorList>
            <person name="Whitman W."/>
        </authorList>
    </citation>
    <scope>NUCLEOTIDE SEQUENCE [LARGE SCALE GENOMIC DNA]</scope>
    <source>
        <strain evidence="2 3">M8US30</strain>
    </source>
</reference>
<name>A0A7W8N4E0_9BACT</name>
<dbReference type="Proteomes" id="UP000569092">
    <property type="component" value="Unassembled WGS sequence"/>
</dbReference>
<organism evidence="2 3">
    <name type="scientific">Tunturiibacter lichenicola</name>
    <dbReference type="NCBI Taxonomy" id="2051959"/>
    <lineage>
        <taxon>Bacteria</taxon>
        <taxon>Pseudomonadati</taxon>
        <taxon>Acidobacteriota</taxon>
        <taxon>Terriglobia</taxon>
        <taxon>Terriglobales</taxon>
        <taxon>Acidobacteriaceae</taxon>
        <taxon>Tunturiibacter</taxon>
    </lineage>
</organism>